<dbReference type="InterPro" id="IPR019591">
    <property type="entry name" value="Mrp/NBP35_ATP-bd"/>
</dbReference>
<keyword evidence="2 7" id="KW-0547">Nucleotide-binding</keyword>
<evidence type="ECO:0000313" key="9">
    <source>
        <dbReference type="Proteomes" id="UP000192342"/>
    </source>
</evidence>
<dbReference type="FunFam" id="3.40.50.300:FF:000418">
    <property type="entry name" value="Iron-sulfur cluster carrier protein"/>
    <property type="match status" value="1"/>
</dbReference>
<dbReference type="GO" id="GO:0051539">
    <property type="term" value="F:4 iron, 4 sulfur cluster binding"/>
    <property type="evidence" value="ECO:0007669"/>
    <property type="project" value="TreeGrafter"/>
</dbReference>
<dbReference type="GO" id="GO:0016887">
    <property type="term" value="F:ATP hydrolysis activity"/>
    <property type="evidence" value="ECO:0007669"/>
    <property type="project" value="UniProtKB-UniRule"/>
</dbReference>
<dbReference type="NCBIfam" id="NF008669">
    <property type="entry name" value="PRK11670.1"/>
    <property type="match status" value="1"/>
</dbReference>
<comment type="subunit">
    <text evidence="7">Homodimer.</text>
</comment>
<keyword evidence="3 7" id="KW-0067">ATP-binding</keyword>
<evidence type="ECO:0000256" key="2">
    <source>
        <dbReference type="ARBA" id="ARBA00022741"/>
    </source>
</evidence>
<dbReference type="InterPro" id="IPR044304">
    <property type="entry name" value="NUBPL-like"/>
</dbReference>
<keyword evidence="1 7" id="KW-0479">Metal-binding</keyword>
<dbReference type="PANTHER" id="PTHR42961:SF2">
    <property type="entry name" value="IRON-SULFUR PROTEIN NUBPL"/>
    <property type="match status" value="1"/>
</dbReference>
<dbReference type="InterPro" id="IPR000808">
    <property type="entry name" value="Mrp-like_CS"/>
</dbReference>
<dbReference type="SUPFAM" id="SSF52540">
    <property type="entry name" value="P-loop containing nucleoside triphosphate hydrolases"/>
    <property type="match status" value="1"/>
</dbReference>
<protein>
    <recommendedName>
        <fullName evidence="7">Iron-sulfur cluster carrier protein</fullName>
    </recommendedName>
</protein>
<dbReference type="HAMAP" id="MF_02040">
    <property type="entry name" value="Mrp_NBP35"/>
    <property type="match status" value="1"/>
</dbReference>
<evidence type="ECO:0000256" key="3">
    <source>
        <dbReference type="ARBA" id="ARBA00022840"/>
    </source>
</evidence>
<feature type="binding site" evidence="7">
    <location>
        <begin position="103"/>
        <end position="110"/>
    </location>
    <ligand>
        <name>ATP</name>
        <dbReference type="ChEBI" id="CHEBI:30616"/>
    </ligand>
</feature>
<evidence type="ECO:0000256" key="5">
    <source>
        <dbReference type="ARBA" id="ARBA00023014"/>
    </source>
</evidence>
<keyword evidence="7" id="KW-0378">Hydrolase</keyword>
<organism evidence="8 9">
    <name type="scientific">Oceanococcus atlanticus</name>
    <dbReference type="NCBI Taxonomy" id="1317117"/>
    <lineage>
        <taxon>Bacteria</taxon>
        <taxon>Pseudomonadati</taxon>
        <taxon>Pseudomonadota</taxon>
        <taxon>Gammaproteobacteria</taxon>
        <taxon>Chromatiales</taxon>
        <taxon>Oceanococcaceae</taxon>
        <taxon>Oceanococcus</taxon>
    </lineage>
</organism>
<dbReference type="OrthoDB" id="9809679at2"/>
<accession>A0A1Y1SAM2</accession>
<evidence type="ECO:0000313" key="8">
    <source>
        <dbReference type="EMBL" id="ORE85034.1"/>
    </source>
</evidence>
<reference evidence="8 9" key="1">
    <citation type="submission" date="2013-04" db="EMBL/GenBank/DDBJ databases">
        <title>Oceanococcus atlanticus 22II-S10r2 Genome Sequencing.</title>
        <authorList>
            <person name="Lai Q."/>
            <person name="Li G."/>
            <person name="Shao Z."/>
        </authorList>
    </citation>
    <scope>NUCLEOTIDE SEQUENCE [LARGE SCALE GENOMIC DNA]</scope>
    <source>
        <strain evidence="8 9">22II-S10r2</strain>
    </source>
</reference>
<evidence type="ECO:0000256" key="6">
    <source>
        <dbReference type="ARBA" id="ARBA00024036"/>
    </source>
</evidence>
<dbReference type="PANTHER" id="PTHR42961">
    <property type="entry name" value="IRON-SULFUR PROTEIN NUBPL"/>
    <property type="match status" value="1"/>
</dbReference>
<dbReference type="CDD" id="cd02037">
    <property type="entry name" value="Mrp_NBP35"/>
    <property type="match status" value="1"/>
</dbReference>
<keyword evidence="4 7" id="KW-0408">Iron</keyword>
<sequence length="355" mass="37511">MLDRGAIEQALRAFSDAVMESDLLEYVRDIAFDAQTLSLNICLPFPARRYAQSLRAALAEHLAGLLGGRQLQLQIDWKVEPQAVQGSLKPLPGIRNIIAVASGKGGVGKSTVSANLAIALAAEGASVGMLDADIYGPSQPRMLGVAEAKPEVLEQKMMLPVAAHGVALMSIGLLVDEEQPTIWRGPMVTQALHQLLSETRWPELDYLIIDMPPGTGDTQLSLAQRIPVSGAVIVTTPQDIALLDARKGLKMFEKVGVSVLGIVENMSTHICSNCGHEDPIFGSGGGQAMATQYNVPLLGQLPLSAGVRLQADSGRPTVAAEPDGPLAAGYFQVARRTALALSRGGAAEFPDIVVE</sequence>
<dbReference type="STRING" id="1317117.ATO7_16160"/>
<keyword evidence="5 7" id="KW-0411">Iron-sulfur</keyword>
<keyword evidence="9" id="KW-1185">Reference proteome</keyword>
<comment type="function">
    <text evidence="7">Binds and transfers iron-sulfur (Fe-S) clusters to target apoproteins. Can hydrolyze ATP.</text>
</comment>
<dbReference type="GO" id="GO:0046872">
    <property type="term" value="F:metal ion binding"/>
    <property type="evidence" value="ECO:0007669"/>
    <property type="project" value="UniProtKB-KW"/>
</dbReference>
<dbReference type="GO" id="GO:0140663">
    <property type="term" value="F:ATP-dependent FeS chaperone activity"/>
    <property type="evidence" value="ECO:0007669"/>
    <property type="project" value="InterPro"/>
</dbReference>
<proteinExistence type="inferred from homology"/>
<dbReference type="PROSITE" id="PS01215">
    <property type="entry name" value="MRP"/>
    <property type="match status" value="1"/>
</dbReference>
<dbReference type="InterPro" id="IPR027417">
    <property type="entry name" value="P-loop_NTPase"/>
</dbReference>
<dbReference type="GO" id="GO:0005524">
    <property type="term" value="F:ATP binding"/>
    <property type="evidence" value="ECO:0007669"/>
    <property type="project" value="UniProtKB-UniRule"/>
</dbReference>
<evidence type="ECO:0000256" key="7">
    <source>
        <dbReference type="HAMAP-Rule" id="MF_02040"/>
    </source>
</evidence>
<dbReference type="Gene3D" id="3.40.50.300">
    <property type="entry name" value="P-loop containing nucleotide triphosphate hydrolases"/>
    <property type="match status" value="1"/>
</dbReference>
<dbReference type="EMBL" id="AQQV01000006">
    <property type="protein sequence ID" value="ORE85034.1"/>
    <property type="molecule type" value="Genomic_DNA"/>
</dbReference>
<dbReference type="AlphaFoldDB" id="A0A1Y1SAM2"/>
<dbReference type="Pfam" id="PF10609">
    <property type="entry name" value="ParA"/>
    <property type="match status" value="1"/>
</dbReference>
<evidence type="ECO:0000256" key="4">
    <source>
        <dbReference type="ARBA" id="ARBA00023004"/>
    </source>
</evidence>
<dbReference type="InterPro" id="IPR033756">
    <property type="entry name" value="YlxH/NBP35"/>
</dbReference>
<dbReference type="GO" id="GO:0016226">
    <property type="term" value="P:iron-sulfur cluster assembly"/>
    <property type="evidence" value="ECO:0007669"/>
    <property type="project" value="InterPro"/>
</dbReference>
<comment type="similarity">
    <text evidence="6 7">Belongs to the Mrp/NBP35 ATP-binding proteins family.</text>
</comment>
<dbReference type="GO" id="GO:0005829">
    <property type="term" value="C:cytosol"/>
    <property type="evidence" value="ECO:0007669"/>
    <property type="project" value="TreeGrafter"/>
</dbReference>
<dbReference type="Proteomes" id="UP000192342">
    <property type="component" value="Unassembled WGS sequence"/>
</dbReference>
<gene>
    <name evidence="8" type="ORF">ATO7_16160</name>
</gene>
<comment type="caution">
    <text evidence="8">The sequence shown here is derived from an EMBL/GenBank/DDBJ whole genome shotgun (WGS) entry which is preliminary data.</text>
</comment>
<dbReference type="RefSeq" id="WP_146680409.1">
    <property type="nucleotide sequence ID" value="NZ_AQQV01000006.1"/>
</dbReference>
<name>A0A1Y1SAM2_9GAMM</name>
<evidence type="ECO:0000256" key="1">
    <source>
        <dbReference type="ARBA" id="ARBA00022723"/>
    </source>
</evidence>